<proteinExistence type="predicted"/>
<reference evidence="5 6" key="1">
    <citation type="journal article" date="2019" name="Genome Biol. Evol.">
        <title>Insights into the evolution of the New World diploid cottons (Gossypium, subgenus Houzingenia) based on genome sequencing.</title>
        <authorList>
            <person name="Grover C.E."/>
            <person name="Arick M.A. 2nd"/>
            <person name="Thrash A."/>
            <person name="Conover J.L."/>
            <person name="Sanders W.S."/>
            <person name="Peterson D.G."/>
            <person name="Frelichowski J.E."/>
            <person name="Scheffler J.A."/>
            <person name="Scheffler B.E."/>
            <person name="Wendel J.F."/>
        </authorList>
    </citation>
    <scope>NUCLEOTIDE SEQUENCE [LARGE SCALE GENOMIC DNA]</scope>
    <source>
        <strain evidence="5">57</strain>
        <tissue evidence="5">Leaf</tissue>
    </source>
</reference>
<dbReference type="InterPro" id="IPR044549">
    <property type="entry name" value="bHLH_AtIBH1-like"/>
</dbReference>
<dbReference type="PANTHER" id="PTHR33124:SF39">
    <property type="entry name" value="TRANSCRIPTION FACTOR UPBEAT1"/>
    <property type="match status" value="1"/>
</dbReference>
<comment type="subcellular location">
    <subcellularLocation>
        <location evidence="1">Nucleus</location>
    </subcellularLocation>
</comment>
<sequence length="307" mass="34915">MCIELENMPKATSKHLIRYTLGYFLFIHPIPLETFHEIMHLSPPFLAVIKLFELILIAHLKALIPAGSVVQGILLHWQQKGFKGIMGISPLALLSLDCNDQMSESKRRLKVKKQRVWGKTVKRHWRCRRRSRSMLMKRIPEGCTRTLNPFQKKVKTLKKLIPNKESMGLGGLFRDTAEYIMCLQMRVKVMQIMVKVLTGCRGSEVEAIELAGRLKWLERKCSLQEVIKSHYSSGNVVLELYANFVEENEGGPSSVTLCPPNLKLDQEAESPTIQLCSGFTSLLQSSFQNLSESSSMVRHSSISPLDY</sequence>
<evidence type="ECO:0008006" key="7">
    <source>
        <dbReference type="Google" id="ProtNLM"/>
    </source>
</evidence>
<keyword evidence="4" id="KW-0539">Nucleus</keyword>
<keyword evidence="2" id="KW-0805">Transcription regulation</keyword>
<evidence type="ECO:0000256" key="3">
    <source>
        <dbReference type="ARBA" id="ARBA00023163"/>
    </source>
</evidence>
<evidence type="ECO:0000256" key="1">
    <source>
        <dbReference type="ARBA" id="ARBA00004123"/>
    </source>
</evidence>
<dbReference type="PANTHER" id="PTHR33124">
    <property type="entry name" value="TRANSCRIPTION FACTOR IBH1-LIKE 1"/>
    <property type="match status" value="1"/>
</dbReference>
<keyword evidence="3" id="KW-0804">Transcription</keyword>
<dbReference type="CDD" id="cd11444">
    <property type="entry name" value="bHLH_AtIBH1_like"/>
    <property type="match status" value="1"/>
</dbReference>
<dbReference type="Proteomes" id="UP000593573">
    <property type="component" value="Unassembled WGS sequence"/>
</dbReference>
<protein>
    <recommendedName>
        <fullName evidence="7">BHLH domain-containing protein</fullName>
    </recommendedName>
</protein>
<dbReference type="AlphaFoldDB" id="A0A7J8TWV8"/>
<accession>A0A7J8TWV8</accession>
<evidence type="ECO:0000313" key="6">
    <source>
        <dbReference type="Proteomes" id="UP000593573"/>
    </source>
</evidence>
<dbReference type="GO" id="GO:0006355">
    <property type="term" value="P:regulation of DNA-templated transcription"/>
    <property type="evidence" value="ECO:0007669"/>
    <property type="project" value="InterPro"/>
</dbReference>
<dbReference type="OrthoDB" id="1935502at2759"/>
<name>A0A7J8TWV8_9ROSI</name>
<dbReference type="GO" id="GO:0005634">
    <property type="term" value="C:nucleus"/>
    <property type="evidence" value="ECO:0007669"/>
    <property type="project" value="UniProtKB-SubCell"/>
</dbReference>
<evidence type="ECO:0000313" key="5">
    <source>
        <dbReference type="EMBL" id="MBA0642554.1"/>
    </source>
</evidence>
<evidence type="ECO:0000256" key="4">
    <source>
        <dbReference type="ARBA" id="ARBA00023242"/>
    </source>
</evidence>
<evidence type="ECO:0000256" key="2">
    <source>
        <dbReference type="ARBA" id="ARBA00023015"/>
    </source>
</evidence>
<dbReference type="InterPro" id="IPR044660">
    <property type="entry name" value="IBH1-like"/>
</dbReference>
<gene>
    <name evidence="5" type="ORF">Goklo_026919</name>
</gene>
<keyword evidence="6" id="KW-1185">Reference proteome</keyword>
<comment type="caution">
    <text evidence="5">The sequence shown here is derived from an EMBL/GenBank/DDBJ whole genome shotgun (WGS) entry which is preliminary data.</text>
</comment>
<dbReference type="EMBL" id="JABFAB010000002">
    <property type="protein sequence ID" value="MBA0642554.1"/>
    <property type="molecule type" value="Genomic_DNA"/>
</dbReference>
<organism evidence="5 6">
    <name type="scientific">Gossypium klotzschianum</name>
    <dbReference type="NCBI Taxonomy" id="34286"/>
    <lineage>
        <taxon>Eukaryota</taxon>
        <taxon>Viridiplantae</taxon>
        <taxon>Streptophyta</taxon>
        <taxon>Embryophyta</taxon>
        <taxon>Tracheophyta</taxon>
        <taxon>Spermatophyta</taxon>
        <taxon>Magnoliopsida</taxon>
        <taxon>eudicotyledons</taxon>
        <taxon>Gunneridae</taxon>
        <taxon>Pentapetalae</taxon>
        <taxon>rosids</taxon>
        <taxon>malvids</taxon>
        <taxon>Malvales</taxon>
        <taxon>Malvaceae</taxon>
        <taxon>Malvoideae</taxon>
        <taxon>Gossypium</taxon>
    </lineage>
</organism>